<organism evidence="11 12">
    <name type="scientific">Mycolicibacterium phlei DSM 43239 = CCUG 21000</name>
    <dbReference type="NCBI Taxonomy" id="1226750"/>
    <lineage>
        <taxon>Bacteria</taxon>
        <taxon>Bacillati</taxon>
        <taxon>Actinomycetota</taxon>
        <taxon>Actinomycetes</taxon>
        <taxon>Mycobacteriales</taxon>
        <taxon>Mycobacteriaceae</taxon>
        <taxon>Mycolicibacterium</taxon>
    </lineage>
</organism>
<dbReference type="InterPro" id="IPR052157">
    <property type="entry name" value="BCAA_transport_permease"/>
</dbReference>
<dbReference type="GO" id="GO:0015190">
    <property type="term" value="F:L-leucine transmembrane transporter activity"/>
    <property type="evidence" value="ECO:0007669"/>
    <property type="project" value="TreeGrafter"/>
</dbReference>
<dbReference type="GO" id="GO:0015808">
    <property type="term" value="P:L-alanine transport"/>
    <property type="evidence" value="ECO:0007669"/>
    <property type="project" value="TreeGrafter"/>
</dbReference>
<dbReference type="GO" id="GO:0005304">
    <property type="term" value="F:L-valine transmembrane transporter activity"/>
    <property type="evidence" value="ECO:0007669"/>
    <property type="project" value="TreeGrafter"/>
</dbReference>
<feature type="transmembrane region" description="Helical" evidence="10">
    <location>
        <begin position="219"/>
        <end position="247"/>
    </location>
</feature>
<evidence type="ECO:0000256" key="7">
    <source>
        <dbReference type="ARBA" id="ARBA00022989"/>
    </source>
</evidence>
<feature type="transmembrane region" description="Helical" evidence="10">
    <location>
        <begin position="143"/>
        <end position="166"/>
    </location>
</feature>
<evidence type="ECO:0000256" key="2">
    <source>
        <dbReference type="ARBA" id="ARBA00022448"/>
    </source>
</evidence>
<keyword evidence="4" id="KW-0997">Cell inner membrane</keyword>
<sequence>MQEVLQFLVNGLAIGGTYALVTLGLALLFSVMRLINFAYGVLITAGGYIMYLTAGVPWIGQAVLVIAGTALLSVLMERVAFGPIRDADGNTLLITSFAISYLVQNILFTTVGSRPRALAMPDFLTGSVSVLGVSINKADLATILAAGVALAVVTVVIQKTVLGLRIRAVAEDSTMTQLLGIRPGPVLMLAFALSGALAGVASLFYLAKGALVTPTIGNDLILIAFVAVVVGGMGSLVGAALGGLLLGMISGALQTLLPAQIVQFRDAFLFVLVIVVLLIRPQGLIAARGNKERV</sequence>
<dbReference type="GeneID" id="74304922"/>
<dbReference type="GO" id="GO:0042941">
    <property type="term" value="P:D-alanine transmembrane transport"/>
    <property type="evidence" value="ECO:0007669"/>
    <property type="project" value="TreeGrafter"/>
</dbReference>
<evidence type="ECO:0000256" key="10">
    <source>
        <dbReference type="SAM" id="Phobius"/>
    </source>
</evidence>
<protein>
    <submittedName>
        <fullName evidence="11">Branched-chain amino acid ABC transporter permease</fullName>
    </submittedName>
</protein>
<evidence type="ECO:0000256" key="1">
    <source>
        <dbReference type="ARBA" id="ARBA00004651"/>
    </source>
</evidence>
<keyword evidence="5 10" id="KW-0812">Transmembrane</keyword>
<keyword evidence="2" id="KW-0813">Transport</keyword>
<dbReference type="RefSeq" id="WP_003888029.1">
    <property type="nucleotide sequence ID" value="NZ_ANBO01000001.1"/>
</dbReference>
<dbReference type="GO" id="GO:1903806">
    <property type="term" value="P:L-isoleucine import across plasma membrane"/>
    <property type="evidence" value="ECO:0007669"/>
    <property type="project" value="TreeGrafter"/>
</dbReference>
<evidence type="ECO:0000256" key="5">
    <source>
        <dbReference type="ARBA" id="ARBA00022692"/>
    </source>
</evidence>
<keyword evidence="12" id="KW-1185">Reference proteome</keyword>
<feature type="transmembrane region" description="Helical" evidence="10">
    <location>
        <begin position="34"/>
        <end position="52"/>
    </location>
</feature>
<dbReference type="InterPro" id="IPR001851">
    <property type="entry name" value="ABC_transp_permease"/>
</dbReference>
<dbReference type="GO" id="GO:0005886">
    <property type="term" value="C:plasma membrane"/>
    <property type="evidence" value="ECO:0007669"/>
    <property type="project" value="UniProtKB-SubCell"/>
</dbReference>
<dbReference type="PANTHER" id="PTHR11795">
    <property type="entry name" value="BRANCHED-CHAIN AMINO ACID TRANSPORT SYSTEM PERMEASE PROTEIN LIVH"/>
    <property type="match status" value="1"/>
</dbReference>
<dbReference type="CDD" id="cd06582">
    <property type="entry name" value="TM_PBP1_LivH_like"/>
    <property type="match status" value="1"/>
</dbReference>
<feature type="transmembrane region" description="Helical" evidence="10">
    <location>
        <begin position="92"/>
        <end position="111"/>
    </location>
</feature>
<evidence type="ECO:0000256" key="3">
    <source>
        <dbReference type="ARBA" id="ARBA00022475"/>
    </source>
</evidence>
<comment type="similarity">
    <text evidence="9">Belongs to the binding-protein-dependent transport system permease family. LivHM subfamily.</text>
</comment>
<feature type="transmembrane region" description="Helical" evidence="10">
    <location>
        <begin position="58"/>
        <end position="80"/>
    </location>
</feature>
<name>A0A5N5VD52_MYCPH</name>
<dbReference type="Proteomes" id="UP000325690">
    <property type="component" value="Unassembled WGS sequence"/>
</dbReference>
<evidence type="ECO:0000256" key="9">
    <source>
        <dbReference type="ARBA" id="ARBA00037998"/>
    </source>
</evidence>
<evidence type="ECO:0000313" key="11">
    <source>
        <dbReference type="EMBL" id="KAB7759676.1"/>
    </source>
</evidence>
<gene>
    <name evidence="11" type="ORF">MPHL21000_01215</name>
</gene>
<keyword evidence="6" id="KW-0029">Amino-acid transport</keyword>
<proteinExistence type="inferred from homology"/>
<dbReference type="EMBL" id="ANBP01000001">
    <property type="protein sequence ID" value="KAB7759676.1"/>
    <property type="molecule type" value="Genomic_DNA"/>
</dbReference>
<dbReference type="GO" id="GO:0015192">
    <property type="term" value="F:L-phenylalanine transmembrane transporter activity"/>
    <property type="evidence" value="ECO:0007669"/>
    <property type="project" value="TreeGrafter"/>
</dbReference>
<dbReference type="PANTHER" id="PTHR11795:SF371">
    <property type="entry name" value="HIGH-AFFINITY BRANCHED-CHAIN AMINO ACID TRANSPORT SYSTEM PERMEASE PROTEIN LIVH"/>
    <property type="match status" value="1"/>
</dbReference>
<dbReference type="GO" id="GO:0015188">
    <property type="term" value="F:L-isoleucine transmembrane transporter activity"/>
    <property type="evidence" value="ECO:0007669"/>
    <property type="project" value="TreeGrafter"/>
</dbReference>
<keyword evidence="8 10" id="KW-0472">Membrane</keyword>
<evidence type="ECO:0000313" key="12">
    <source>
        <dbReference type="Proteomes" id="UP000325690"/>
    </source>
</evidence>
<reference evidence="11 12" key="1">
    <citation type="submission" date="2012-10" db="EMBL/GenBank/DDBJ databases">
        <title>The draft sequence of the Mycobacterium pheli genome.</title>
        <authorList>
            <person name="Pettersson B.M.F."/>
            <person name="Das S."/>
            <person name="Dasgupta S."/>
            <person name="Bhattacharya A."/>
            <person name="Kirsebom L.A."/>
        </authorList>
    </citation>
    <scope>NUCLEOTIDE SEQUENCE [LARGE SCALE GENOMIC DNA]</scope>
    <source>
        <strain evidence="11 12">CCUG 21000</strain>
    </source>
</reference>
<feature type="transmembrane region" description="Helical" evidence="10">
    <location>
        <begin position="186"/>
        <end position="207"/>
    </location>
</feature>
<comment type="subcellular location">
    <subcellularLocation>
        <location evidence="1">Cell membrane</location>
        <topology evidence="1">Multi-pass membrane protein</topology>
    </subcellularLocation>
</comment>
<evidence type="ECO:0000256" key="6">
    <source>
        <dbReference type="ARBA" id="ARBA00022970"/>
    </source>
</evidence>
<accession>A0A5N5VD52</accession>
<evidence type="ECO:0000256" key="8">
    <source>
        <dbReference type="ARBA" id="ARBA00023136"/>
    </source>
</evidence>
<dbReference type="AlphaFoldDB" id="A0A5N5VD52"/>
<feature type="transmembrane region" description="Helical" evidence="10">
    <location>
        <begin position="6"/>
        <end position="27"/>
    </location>
</feature>
<keyword evidence="3" id="KW-1003">Cell membrane</keyword>
<comment type="caution">
    <text evidence="11">The sequence shown here is derived from an EMBL/GenBank/DDBJ whole genome shotgun (WGS) entry which is preliminary data.</text>
</comment>
<dbReference type="Pfam" id="PF02653">
    <property type="entry name" value="BPD_transp_2"/>
    <property type="match status" value="1"/>
</dbReference>
<feature type="transmembrane region" description="Helical" evidence="10">
    <location>
        <begin position="267"/>
        <end position="287"/>
    </location>
</feature>
<evidence type="ECO:0000256" key="4">
    <source>
        <dbReference type="ARBA" id="ARBA00022519"/>
    </source>
</evidence>
<keyword evidence="7 10" id="KW-1133">Transmembrane helix</keyword>